<keyword evidence="3" id="KW-0862">Zinc</keyword>
<dbReference type="EMBL" id="CM000763">
    <property type="protein sequence ID" value="OQU84611.1"/>
    <property type="molecule type" value="Genomic_DNA"/>
</dbReference>
<evidence type="ECO:0000256" key="2">
    <source>
        <dbReference type="ARBA" id="ARBA00022771"/>
    </source>
</evidence>
<dbReference type="InterPro" id="IPR018289">
    <property type="entry name" value="MULE_transposase_dom"/>
</dbReference>
<dbReference type="PANTHER" id="PTHR47718:SF5">
    <property type="entry name" value="PROTEIN FAR1-RELATED SEQUENCE 8-LIKE"/>
    <property type="match status" value="1"/>
</dbReference>
<evidence type="ECO:0000256" key="4">
    <source>
        <dbReference type="PROSITE-ProRule" id="PRU00325"/>
    </source>
</evidence>
<dbReference type="OMA" id="YYGYTIE"/>
<evidence type="ECO:0000256" key="1">
    <source>
        <dbReference type="ARBA" id="ARBA00022723"/>
    </source>
</evidence>
<accession>A0A1Z5RM17</accession>
<protein>
    <recommendedName>
        <fullName evidence="6">SWIM-type domain-containing protein</fullName>
    </recommendedName>
</protein>
<dbReference type="Gramene" id="OQU84611">
    <property type="protein sequence ID" value="OQU84611"/>
    <property type="gene ID" value="SORBI_3004G087432"/>
</dbReference>
<feature type="domain" description="SWIM-type" evidence="6">
    <location>
        <begin position="413"/>
        <end position="451"/>
    </location>
</feature>
<feature type="region of interest" description="Disordered" evidence="5">
    <location>
        <begin position="530"/>
        <end position="621"/>
    </location>
</feature>
<keyword evidence="1" id="KW-0479">Metal-binding</keyword>
<dbReference type="eggNOG" id="ENOG502QR4C">
    <property type="taxonomic scope" value="Eukaryota"/>
</dbReference>
<dbReference type="Proteomes" id="UP000000768">
    <property type="component" value="Chromosome 4"/>
</dbReference>
<dbReference type="GO" id="GO:0008270">
    <property type="term" value="F:zinc ion binding"/>
    <property type="evidence" value="ECO:0007669"/>
    <property type="project" value="UniProtKB-KW"/>
</dbReference>
<dbReference type="AlphaFoldDB" id="A0A1Z5RM17"/>
<gene>
    <name evidence="7" type="ORF">SORBI_3004G087432</name>
</gene>
<keyword evidence="8" id="KW-1185">Reference proteome</keyword>
<dbReference type="Pfam" id="PF10551">
    <property type="entry name" value="MULE"/>
    <property type="match status" value="1"/>
</dbReference>
<reference evidence="7 8" key="1">
    <citation type="journal article" date="2009" name="Nature">
        <title>The Sorghum bicolor genome and the diversification of grasses.</title>
        <authorList>
            <person name="Paterson A.H."/>
            <person name="Bowers J.E."/>
            <person name="Bruggmann R."/>
            <person name="Dubchak I."/>
            <person name="Grimwood J."/>
            <person name="Gundlach H."/>
            <person name="Haberer G."/>
            <person name="Hellsten U."/>
            <person name="Mitros T."/>
            <person name="Poliakov A."/>
            <person name="Schmutz J."/>
            <person name="Spannagl M."/>
            <person name="Tang H."/>
            <person name="Wang X."/>
            <person name="Wicker T."/>
            <person name="Bharti A.K."/>
            <person name="Chapman J."/>
            <person name="Feltus F.A."/>
            <person name="Gowik U."/>
            <person name="Grigoriev I.V."/>
            <person name="Lyons E."/>
            <person name="Maher C.A."/>
            <person name="Martis M."/>
            <person name="Narechania A."/>
            <person name="Otillar R.P."/>
            <person name="Penning B.W."/>
            <person name="Salamov A.A."/>
            <person name="Wang Y."/>
            <person name="Zhang L."/>
            <person name="Carpita N.C."/>
            <person name="Freeling M."/>
            <person name="Gingle A.R."/>
            <person name="Hash C.T."/>
            <person name="Keller B."/>
            <person name="Klein P."/>
            <person name="Kresovich S."/>
            <person name="McCann M.C."/>
            <person name="Ming R."/>
            <person name="Peterson D.G."/>
            <person name="Mehboob-ur-Rahman"/>
            <person name="Ware D."/>
            <person name="Westhoff P."/>
            <person name="Mayer K.F."/>
            <person name="Messing J."/>
            <person name="Rokhsar D.S."/>
        </authorList>
    </citation>
    <scope>NUCLEOTIDE SEQUENCE [LARGE SCALE GENOMIC DNA]</scope>
    <source>
        <strain evidence="8">cv. BTx623</strain>
    </source>
</reference>
<proteinExistence type="predicted"/>
<dbReference type="InterPro" id="IPR006564">
    <property type="entry name" value="Znf_PMZ"/>
</dbReference>
<evidence type="ECO:0000256" key="5">
    <source>
        <dbReference type="SAM" id="MobiDB-lite"/>
    </source>
</evidence>
<feature type="compositionally biased region" description="Polar residues" evidence="5">
    <location>
        <begin position="547"/>
        <end position="557"/>
    </location>
</feature>
<dbReference type="InterPro" id="IPR007527">
    <property type="entry name" value="Znf_SWIM"/>
</dbReference>
<name>A0A1Z5RM17_SORBI</name>
<dbReference type="PANTHER" id="PTHR47718">
    <property type="entry name" value="OS01G0519700 PROTEIN"/>
    <property type="match status" value="1"/>
</dbReference>
<organism evidence="7 8">
    <name type="scientific">Sorghum bicolor</name>
    <name type="common">Sorghum</name>
    <name type="synonym">Sorghum vulgare</name>
    <dbReference type="NCBI Taxonomy" id="4558"/>
    <lineage>
        <taxon>Eukaryota</taxon>
        <taxon>Viridiplantae</taxon>
        <taxon>Streptophyta</taxon>
        <taxon>Embryophyta</taxon>
        <taxon>Tracheophyta</taxon>
        <taxon>Spermatophyta</taxon>
        <taxon>Magnoliopsida</taxon>
        <taxon>Liliopsida</taxon>
        <taxon>Poales</taxon>
        <taxon>Poaceae</taxon>
        <taxon>PACMAD clade</taxon>
        <taxon>Panicoideae</taxon>
        <taxon>Andropogonodae</taxon>
        <taxon>Andropogoneae</taxon>
        <taxon>Sorghinae</taxon>
        <taxon>Sorghum</taxon>
    </lineage>
</organism>
<reference evidence="8" key="2">
    <citation type="journal article" date="2018" name="Plant J.">
        <title>The Sorghum bicolor reference genome: improved assembly, gene annotations, a transcriptome atlas, and signatures of genome organization.</title>
        <authorList>
            <person name="McCormick R.F."/>
            <person name="Truong S.K."/>
            <person name="Sreedasyam A."/>
            <person name="Jenkins J."/>
            <person name="Shu S."/>
            <person name="Sims D."/>
            <person name="Kennedy M."/>
            <person name="Amirebrahimi M."/>
            <person name="Weers B.D."/>
            <person name="McKinley B."/>
            <person name="Mattison A."/>
            <person name="Morishige D.T."/>
            <person name="Grimwood J."/>
            <person name="Schmutz J."/>
            <person name="Mullet J.E."/>
        </authorList>
    </citation>
    <scope>NUCLEOTIDE SEQUENCE [LARGE SCALE GENOMIC DNA]</scope>
    <source>
        <strain evidence="8">cv. BTx623</strain>
    </source>
</reference>
<dbReference type="PROSITE" id="PS50966">
    <property type="entry name" value="ZF_SWIM"/>
    <property type="match status" value="1"/>
</dbReference>
<evidence type="ECO:0000313" key="7">
    <source>
        <dbReference type="EMBL" id="OQU84611.1"/>
    </source>
</evidence>
<dbReference type="InParanoid" id="A0A1Z5RM17"/>
<evidence type="ECO:0000259" key="6">
    <source>
        <dbReference type="PROSITE" id="PS50966"/>
    </source>
</evidence>
<keyword evidence="2 4" id="KW-0863">Zinc-finger</keyword>
<sequence>MVVKEENGKRRIIRLELDHNHPLHPGNREQLFSGHKYMTEMEKEIIRTLNDNNIPTRQMISILSYLRGGVTTLPYKKKDVANFRTKLNRVITGSDMKEALNYFTKKKTKDPSFFYKFDVDEHLRVKNIFWRDAESLKYYAQYGDCVSFDTTYMTNRYNLPFAPFVGVIGHGHTCLFGCAFICDETIETFKWLFEAFIESMGGKHPATIITDQDATMKSAIQQILTGTKHRNCLFHIKTKCYNKNLKCFASNEGLPEEFEDIVGNSLTVQEFENLWTKMIADYKLEANKYFNKMWEMRERFIPVYFKDDFFPFLQTTARSESTNARFKNNVGPTYNITSFLKEYERIKTPKQMEFGYGIELQAMEMYNRNIFSKFMNELRATPRLSYKELEPQGHYEVWEKKNQVHSRHRTRKYIVVTDLTGGRDDYSCICSKFSKDGILCSHILKIMVETEVPKIPEKYIIERWRKKEKKMNQKILATSTETNDILRFNILSREATQLTSKGAKKDEAMQYLLEEFKRIGKNLENILSSTNTEPTEITAIAPPPAQENENTNESQLEYRQPLEDESNIQDPLTIKKKGRPEKPKRWKAMVEQEREKTKAKAKKKAKKAETSSKNLKLIQTQ</sequence>
<evidence type="ECO:0000313" key="8">
    <source>
        <dbReference type="Proteomes" id="UP000000768"/>
    </source>
</evidence>
<evidence type="ECO:0000256" key="3">
    <source>
        <dbReference type="ARBA" id="ARBA00022833"/>
    </source>
</evidence>
<dbReference type="SMART" id="SM00575">
    <property type="entry name" value="ZnF_PMZ"/>
    <property type="match status" value="1"/>
</dbReference>
<feature type="compositionally biased region" description="Basic and acidic residues" evidence="5">
    <location>
        <begin position="580"/>
        <end position="598"/>
    </location>
</feature>